<comment type="subcellular location">
    <subcellularLocation>
        <location evidence="2 18">Mitochondrion inner membrane</location>
        <topology evidence="2 18">Multi-pass membrane protein</topology>
    </subcellularLocation>
</comment>
<evidence type="ECO:0000256" key="12">
    <source>
        <dbReference type="ARBA" id="ARBA00022989"/>
    </source>
</evidence>
<name>A0A8F0WHM9_9NEOP</name>
<evidence type="ECO:0000256" key="15">
    <source>
        <dbReference type="ARBA" id="ARBA00023128"/>
    </source>
</evidence>
<evidence type="ECO:0000256" key="3">
    <source>
        <dbReference type="ARBA" id="ARBA00007012"/>
    </source>
</evidence>
<feature type="transmembrane region" description="Helical" evidence="18">
    <location>
        <begin position="175"/>
        <end position="193"/>
    </location>
</feature>
<geneLocation type="mitochondrion" evidence="20"/>
<evidence type="ECO:0000256" key="5">
    <source>
        <dbReference type="ARBA" id="ARBA00021008"/>
    </source>
</evidence>
<gene>
    <name evidence="20" type="primary">nad2</name>
</gene>
<evidence type="ECO:0000256" key="4">
    <source>
        <dbReference type="ARBA" id="ARBA00012944"/>
    </source>
</evidence>
<evidence type="ECO:0000256" key="14">
    <source>
        <dbReference type="ARBA" id="ARBA00023075"/>
    </source>
</evidence>
<feature type="transmembrane region" description="Helical" evidence="18">
    <location>
        <begin position="199"/>
        <end position="216"/>
    </location>
</feature>
<feature type="transmembrane region" description="Helical" evidence="18">
    <location>
        <begin position="5"/>
        <end position="22"/>
    </location>
</feature>
<keyword evidence="16 18" id="KW-0472">Membrane</keyword>
<keyword evidence="12 18" id="KW-1133">Transmembrane helix</keyword>
<comment type="function">
    <text evidence="18">Core subunit of the mitochondrial membrane respiratory chain NADH dehydrogenase (Complex I) which catalyzes electron transfer from NADH through the respiratory chain, using ubiquinone as an electron acceptor. Essential for the catalytic activity and assembly of complex I.</text>
</comment>
<evidence type="ECO:0000256" key="17">
    <source>
        <dbReference type="ARBA" id="ARBA00049551"/>
    </source>
</evidence>
<dbReference type="AlphaFoldDB" id="A0A8F0WHM9"/>
<proteinExistence type="inferred from homology"/>
<evidence type="ECO:0000256" key="11">
    <source>
        <dbReference type="ARBA" id="ARBA00022982"/>
    </source>
</evidence>
<evidence type="ECO:0000256" key="18">
    <source>
        <dbReference type="RuleBase" id="RU003403"/>
    </source>
</evidence>
<organism evidence="20">
    <name type="scientific">Sisyra aurorae</name>
    <dbReference type="NCBI Taxonomy" id="2835442"/>
    <lineage>
        <taxon>Eukaryota</taxon>
        <taxon>Metazoa</taxon>
        <taxon>Ecdysozoa</taxon>
        <taxon>Arthropoda</taxon>
        <taxon>Hexapoda</taxon>
        <taxon>Insecta</taxon>
        <taxon>Pterygota</taxon>
        <taxon>Neoptera</taxon>
        <taxon>Endopterygota</taxon>
        <taxon>Neuroptera</taxon>
        <taxon>Hemerobiiformia</taxon>
        <taxon>Sisyridae</taxon>
        <taxon>Sisyra</taxon>
    </lineage>
</organism>
<dbReference type="GO" id="GO:0008137">
    <property type="term" value="F:NADH dehydrogenase (ubiquinone) activity"/>
    <property type="evidence" value="ECO:0007669"/>
    <property type="project" value="UniProtKB-EC"/>
</dbReference>
<keyword evidence="13 18" id="KW-0520">NAD</keyword>
<protein>
    <recommendedName>
        <fullName evidence="5 18">NADH-ubiquinone oxidoreductase chain 2</fullName>
        <ecNumber evidence="4 18">7.1.1.2</ecNumber>
    </recommendedName>
</protein>
<evidence type="ECO:0000256" key="2">
    <source>
        <dbReference type="ARBA" id="ARBA00004448"/>
    </source>
</evidence>
<feature type="domain" description="NADH:quinone oxidoreductase/Mrp antiporter transmembrane" evidence="19">
    <location>
        <begin position="24"/>
        <end position="285"/>
    </location>
</feature>
<evidence type="ECO:0000256" key="16">
    <source>
        <dbReference type="ARBA" id="ARBA00023136"/>
    </source>
</evidence>
<keyword evidence="14 18" id="KW-0830">Ubiquinone</keyword>
<keyword evidence="11 18" id="KW-0249">Electron transport</keyword>
<comment type="catalytic activity">
    <reaction evidence="17 18">
        <text>a ubiquinone + NADH + 5 H(+)(in) = a ubiquinol + NAD(+) + 4 H(+)(out)</text>
        <dbReference type="Rhea" id="RHEA:29091"/>
        <dbReference type="Rhea" id="RHEA-COMP:9565"/>
        <dbReference type="Rhea" id="RHEA-COMP:9566"/>
        <dbReference type="ChEBI" id="CHEBI:15378"/>
        <dbReference type="ChEBI" id="CHEBI:16389"/>
        <dbReference type="ChEBI" id="CHEBI:17976"/>
        <dbReference type="ChEBI" id="CHEBI:57540"/>
        <dbReference type="ChEBI" id="CHEBI:57945"/>
        <dbReference type="EC" id="7.1.1.2"/>
    </reaction>
</comment>
<comment type="similarity">
    <text evidence="3 18">Belongs to the complex I subunit 2 family.</text>
</comment>
<dbReference type="EC" id="7.1.1.2" evidence="4 18"/>
<keyword evidence="9 18" id="KW-0999">Mitochondrion inner membrane</keyword>
<evidence type="ECO:0000256" key="9">
    <source>
        <dbReference type="ARBA" id="ARBA00022792"/>
    </source>
</evidence>
<evidence type="ECO:0000313" key="20">
    <source>
        <dbReference type="EMBL" id="QWM94249.1"/>
    </source>
</evidence>
<evidence type="ECO:0000256" key="13">
    <source>
        <dbReference type="ARBA" id="ARBA00023027"/>
    </source>
</evidence>
<keyword evidence="15 18" id="KW-0496">Mitochondrion</keyword>
<feature type="transmembrane region" description="Helical" evidence="18">
    <location>
        <begin position="150"/>
        <end position="168"/>
    </location>
</feature>
<dbReference type="PANTHER" id="PTHR46552">
    <property type="entry name" value="NADH-UBIQUINONE OXIDOREDUCTASE CHAIN 2"/>
    <property type="match status" value="1"/>
</dbReference>
<keyword evidence="10 18" id="KW-1278">Translocase</keyword>
<feature type="transmembrane region" description="Helical" evidence="18">
    <location>
        <begin position="271"/>
        <end position="290"/>
    </location>
</feature>
<dbReference type="PANTHER" id="PTHR46552:SF1">
    <property type="entry name" value="NADH-UBIQUINONE OXIDOREDUCTASE CHAIN 2"/>
    <property type="match status" value="1"/>
</dbReference>
<feature type="transmembrane region" description="Helical" evidence="18">
    <location>
        <begin position="58"/>
        <end position="82"/>
    </location>
</feature>
<dbReference type="Pfam" id="PF00361">
    <property type="entry name" value="Proton_antipo_M"/>
    <property type="match status" value="1"/>
</dbReference>
<dbReference type="EMBL" id="MZ159968">
    <property type="protein sequence ID" value="QWM94249.1"/>
    <property type="molecule type" value="Genomic_DNA"/>
</dbReference>
<evidence type="ECO:0000256" key="7">
    <source>
        <dbReference type="ARBA" id="ARBA00022660"/>
    </source>
</evidence>
<evidence type="ECO:0000259" key="19">
    <source>
        <dbReference type="Pfam" id="PF00361"/>
    </source>
</evidence>
<evidence type="ECO:0000256" key="1">
    <source>
        <dbReference type="ARBA" id="ARBA00003257"/>
    </source>
</evidence>
<dbReference type="GO" id="GO:0006120">
    <property type="term" value="P:mitochondrial electron transport, NADH to ubiquinone"/>
    <property type="evidence" value="ECO:0007669"/>
    <property type="project" value="InterPro"/>
</dbReference>
<dbReference type="PRINTS" id="PR01436">
    <property type="entry name" value="NADHDHGNASE2"/>
</dbReference>
<comment type="function">
    <text evidence="1">Core subunit of the mitochondrial membrane respiratory chain NADH dehydrogenase (Complex I) that is believed to belong to the minimal assembly required for catalysis. Complex I functions in the transfer of electrons from NADH to the respiratory chain. The immediate electron acceptor for the enzyme is believed to be ubiquinone.</text>
</comment>
<keyword evidence="7 18" id="KW-0679">Respiratory chain</keyword>
<sequence length="339" mass="39831">MNKNLSMIICYILLISGTLLSISSNTWLGAWMGLEMNLLAFIPIINNSKNTMFTEASLKYFLVQALASSILLFSILTQFININTEFYFFTETPIIILMISSLLMKVGAAPMHFWFPSVIEGMNWNNSLILLIWQKIAPMMLISYMINIKFLMVIIMITTFIGAIGGFNQNSMRKILAYSSINHMGWMFSGMMISNYYWMMYFIIYSIISISIIFLLKMFNIFYMNQTFLMMNSFPILKFVIFSNLLSLGGLPPFLGFLPKWMIIQNLINKNLWIIMFMMMMTLITLFYYIRITYSAFMMNYNELKWNMLNKQFLPMKIIFMNFLTLIGLNIIFIMYEFI</sequence>
<keyword evidence="6" id="KW-0813">Transport</keyword>
<evidence type="ECO:0000256" key="6">
    <source>
        <dbReference type="ARBA" id="ARBA00022448"/>
    </source>
</evidence>
<reference evidence="20" key="1">
    <citation type="submission" date="2021-05" db="EMBL/GenBank/DDBJ databases">
        <title>The first mitochondrial genome of spongillafly from Asia (Neuroptera: Sisyridae: Sisyra aurorae Navas, 1933).</title>
        <authorList>
            <person name="Lu X."/>
            <person name="Lin A."/>
            <person name="Wang D."/>
            <person name="Liu X."/>
        </authorList>
    </citation>
    <scope>NUCLEOTIDE SEQUENCE</scope>
</reference>
<dbReference type="InterPro" id="IPR050175">
    <property type="entry name" value="Complex_I_Subunit_2"/>
</dbReference>
<dbReference type="GO" id="GO:0005743">
    <property type="term" value="C:mitochondrial inner membrane"/>
    <property type="evidence" value="ECO:0007669"/>
    <property type="project" value="UniProtKB-SubCell"/>
</dbReference>
<feature type="transmembrane region" description="Helical" evidence="18">
    <location>
        <begin position="318"/>
        <end position="336"/>
    </location>
</feature>
<feature type="transmembrane region" description="Helical" evidence="18">
    <location>
        <begin position="228"/>
        <end position="251"/>
    </location>
</feature>
<feature type="transmembrane region" description="Helical" evidence="18">
    <location>
        <begin position="94"/>
        <end position="115"/>
    </location>
</feature>
<accession>A0A8F0WHM9</accession>
<evidence type="ECO:0000256" key="8">
    <source>
        <dbReference type="ARBA" id="ARBA00022692"/>
    </source>
</evidence>
<dbReference type="InterPro" id="IPR001750">
    <property type="entry name" value="ND/Mrp_TM"/>
</dbReference>
<dbReference type="InterPro" id="IPR003917">
    <property type="entry name" value="NADH_UbQ_OxRdtase_chain2"/>
</dbReference>
<keyword evidence="8 18" id="KW-0812">Transmembrane</keyword>
<evidence type="ECO:0000256" key="10">
    <source>
        <dbReference type="ARBA" id="ARBA00022967"/>
    </source>
</evidence>